<name>A0ABS6WU57_9BACT</name>
<gene>
    <name evidence="1" type="ORF">KYK14_00930</name>
</gene>
<protein>
    <submittedName>
        <fullName evidence="1">Uncharacterized protein</fullName>
    </submittedName>
</protein>
<sequence length="409" mass="41410">MRTISNQLTASNGLVQSLKRFLLPVAAVALLLGGCKKDNEAITDTSAPPVLNIVSPVEGATVAPGARLGTPTALDFNGSGFAINLEIVTKDTVTIPTRESLNIRNAAAVGQPNVNLPGFTASVDVDLIKPDGGTIPKGTNLASLFNVAGTDDTPGPGVTIWVSWHVLESVAANTSSFTLTTSVKDRAGRTATATRLLKVGAGPNGALSGEALTPAPKPITLGGADTPDGPTVTMIAPRTPSSVSPGLQAAGVLPAPPTSGALFFIQVSALDKSRNGLNVAENGAGAFGKTDAERGTIEDKTQSRAGVNRYVPGLNVTFDVPLLQPNGNVIPAGGNLAPVFNTAGSELDPSGFVRTTFGWSVGGTLQLGGKTSVTIKSSVTDAAGKTGSATQVVQISPIENGQLLTPAPR</sequence>
<keyword evidence="2" id="KW-1185">Reference proteome</keyword>
<dbReference type="EMBL" id="JAHWGL010000002">
    <property type="protein sequence ID" value="MBW3127102.1"/>
    <property type="molecule type" value="Genomic_DNA"/>
</dbReference>
<reference evidence="1 2" key="1">
    <citation type="submission" date="2021-07" db="EMBL/GenBank/DDBJ databases">
        <title>Hymenobacter profundi sp. nov., isolated from deep-sea water.</title>
        <authorList>
            <person name="Kim M.K."/>
        </authorList>
    </citation>
    <scope>NUCLEOTIDE SEQUENCE [LARGE SCALE GENOMIC DNA]</scope>
    <source>
        <strain evidence="1 2">M2</strain>
    </source>
</reference>
<proteinExistence type="predicted"/>
<dbReference type="RefSeq" id="WP_219156159.1">
    <property type="nucleotide sequence ID" value="NZ_JAHWGL010000002.1"/>
</dbReference>
<organism evidence="1 2">
    <name type="scientific">Hymenobacter profundi</name>
    <dbReference type="NCBI Taxonomy" id="1982110"/>
    <lineage>
        <taxon>Bacteria</taxon>
        <taxon>Pseudomonadati</taxon>
        <taxon>Bacteroidota</taxon>
        <taxon>Cytophagia</taxon>
        <taxon>Cytophagales</taxon>
        <taxon>Hymenobacteraceae</taxon>
        <taxon>Hymenobacter</taxon>
    </lineage>
</organism>
<comment type="caution">
    <text evidence="1">The sequence shown here is derived from an EMBL/GenBank/DDBJ whole genome shotgun (WGS) entry which is preliminary data.</text>
</comment>
<dbReference type="PROSITE" id="PS51257">
    <property type="entry name" value="PROKAR_LIPOPROTEIN"/>
    <property type="match status" value="1"/>
</dbReference>
<evidence type="ECO:0000313" key="2">
    <source>
        <dbReference type="Proteomes" id="UP000826188"/>
    </source>
</evidence>
<dbReference type="Proteomes" id="UP000826188">
    <property type="component" value="Unassembled WGS sequence"/>
</dbReference>
<evidence type="ECO:0000313" key="1">
    <source>
        <dbReference type="EMBL" id="MBW3127102.1"/>
    </source>
</evidence>
<accession>A0ABS6WU57</accession>